<sequence length="791" mass="89651">MKIKEKIKGFLKENPNQTYAVSELTEKLQLNQPKAFKMIVKTIAELEDEGVIRFTSDGKIGLNHVKITIKGIFHAHANGFGFVTIDPEEADVFIAKEETHHAMDGDEVEIELLKNANPFKGQNAQARIERVTHHHVEQIVGTFFSFGKKERHRMQAIGYVKARNKKISVQTLITDDGLIPNDQSIVRVKLTHYPNEEAPKTMCGRVIEIIGSDTDRGIDVLEILASMEIHANFPQAVLNQAKKIPEEVSDDQAASRVDYRNEITFTIDGADAKDLDDAVHAKRLDNGNFELGVHIADVSYYVTEGSALDREAYERGTSVYVTDRVVPMLPERLSNGICSLNPHVNRLTQSCVMEITPNGQVIHYQISPSIIKTTAKMTYDQVNQMISGDLSALTAFESIADSVSIMTELHHILEKMRQKRGAINFDTVEAKISVDEKGIPTAIKKRTRGVAERMIESFMLIANETVASDFEKRKLPFLYRIHEQPKADKLQRFIDFASTFGEKFSGSANQVTQKSLQSFLSNVKGKPGEMVLSTLLLRSMQQARYSEQNFGHFGLAAQTYTHFTSPIRRYPDLIVHRLLRVMDHPTPQTLESWEEILPEIAKHTSNRERRAVNAEREVEKMKKAEYMTGQIGEIFEGIIASVTRFGIFVALENTIEGLIHISTFKGDVLTYHERSMSLISEHTNKSFKIGQAIKIKVISADKMTGEIDFEYLPSALDPIERATRKKHSKDKEKYDTKSSDHKKKNTHEKFNSDHKKKKKSFDTLDKKNDHSKFKSGKKKAHQKLKTKKNRS</sequence>
<reference evidence="11 12" key="1">
    <citation type="submission" date="2019-10" db="EMBL/GenBank/DDBJ databases">
        <authorList>
            <person name="Dong K."/>
        </authorList>
    </citation>
    <scope>NUCLEOTIDE SEQUENCE [LARGE SCALE GENOMIC DNA]</scope>
    <source>
        <strain evidence="11 12">DSM 28960</strain>
    </source>
</reference>
<keyword evidence="3 8" id="KW-0963">Cytoplasm</keyword>
<keyword evidence="12" id="KW-1185">Reference proteome</keyword>
<dbReference type="InterPro" id="IPR013223">
    <property type="entry name" value="RNase_B_OB_dom"/>
</dbReference>
<feature type="compositionally biased region" description="Basic and acidic residues" evidence="9">
    <location>
        <begin position="729"/>
        <end position="739"/>
    </location>
</feature>
<evidence type="ECO:0000256" key="4">
    <source>
        <dbReference type="ARBA" id="ARBA00022722"/>
    </source>
</evidence>
<keyword evidence="7 8" id="KW-0694">RNA-binding</keyword>
<evidence type="ECO:0000313" key="11">
    <source>
        <dbReference type="EMBL" id="MQW38924.1"/>
    </source>
</evidence>
<dbReference type="Proteomes" id="UP000439550">
    <property type="component" value="Unassembled WGS sequence"/>
</dbReference>
<dbReference type="InterPro" id="IPR040476">
    <property type="entry name" value="CSD2"/>
</dbReference>
<comment type="catalytic activity">
    <reaction evidence="1 8">
        <text>Exonucleolytic cleavage in the 3'- to 5'-direction to yield nucleoside 5'-phosphates.</text>
        <dbReference type="EC" id="3.1.13.1"/>
    </reaction>
</comment>
<organism evidence="11 12">
    <name type="scientific">Lactococcus hircilactis</name>
    <dbReference type="NCBI Taxonomy" id="1494462"/>
    <lineage>
        <taxon>Bacteria</taxon>
        <taxon>Bacillati</taxon>
        <taxon>Bacillota</taxon>
        <taxon>Bacilli</taxon>
        <taxon>Lactobacillales</taxon>
        <taxon>Streptococcaceae</taxon>
        <taxon>Lactococcus</taxon>
    </lineage>
</organism>
<keyword evidence="6 8" id="KW-0269">Exonuclease</keyword>
<dbReference type="EMBL" id="WITJ01000003">
    <property type="protein sequence ID" value="MQW38924.1"/>
    <property type="molecule type" value="Genomic_DNA"/>
</dbReference>
<dbReference type="PROSITE" id="PS50126">
    <property type="entry name" value="S1"/>
    <property type="match status" value="1"/>
</dbReference>
<dbReference type="Pfam" id="PF00575">
    <property type="entry name" value="S1"/>
    <property type="match status" value="1"/>
</dbReference>
<evidence type="ECO:0000256" key="2">
    <source>
        <dbReference type="ARBA" id="ARBA00004496"/>
    </source>
</evidence>
<dbReference type="Pfam" id="PF08206">
    <property type="entry name" value="OB_RNB"/>
    <property type="match status" value="1"/>
</dbReference>
<evidence type="ECO:0000256" key="6">
    <source>
        <dbReference type="ARBA" id="ARBA00022839"/>
    </source>
</evidence>
<dbReference type="GO" id="GO:0005829">
    <property type="term" value="C:cytosol"/>
    <property type="evidence" value="ECO:0007669"/>
    <property type="project" value="TreeGrafter"/>
</dbReference>
<proteinExistence type="inferred from homology"/>
<dbReference type="InterPro" id="IPR003029">
    <property type="entry name" value="S1_domain"/>
</dbReference>
<evidence type="ECO:0000313" key="12">
    <source>
        <dbReference type="Proteomes" id="UP000439550"/>
    </source>
</evidence>
<evidence type="ECO:0000256" key="5">
    <source>
        <dbReference type="ARBA" id="ARBA00022801"/>
    </source>
</evidence>
<protein>
    <recommendedName>
        <fullName evidence="8">Ribonuclease R</fullName>
        <shortName evidence="8">RNase R</shortName>
        <ecNumber evidence="8">3.1.13.1</ecNumber>
    </recommendedName>
</protein>
<dbReference type="InterPro" id="IPR004476">
    <property type="entry name" value="RNase_II/RNase_R"/>
</dbReference>
<feature type="domain" description="S1 motif" evidence="10">
    <location>
        <begin position="632"/>
        <end position="712"/>
    </location>
</feature>
<dbReference type="NCBIfam" id="TIGR02063">
    <property type="entry name" value="RNase_R"/>
    <property type="match status" value="1"/>
</dbReference>
<gene>
    <name evidence="8 11" type="primary">rnr</name>
    <name evidence="11" type="ORF">GHI93_03025</name>
</gene>
<dbReference type="OrthoDB" id="9764149at2"/>
<feature type="compositionally biased region" description="Basic residues" evidence="9">
    <location>
        <begin position="773"/>
        <end position="791"/>
    </location>
</feature>
<dbReference type="InterPro" id="IPR022966">
    <property type="entry name" value="RNase_II/R_CS"/>
</dbReference>
<name>A0A7X1Z740_9LACT</name>
<evidence type="ECO:0000256" key="3">
    <source>
        <dbReference type="ARBA" id="ARBA00022490"/>
    </source>
</evidence>
<dbReference type="SMART" id="SM00955">
    <property type="entry name" value="RNB"/>
    <property type="match status" value="1"/>
</dbReference>
<evidence type="ECO:0000256" key="7">
    <source>
        <dbReference type="ARBA" id="ARBA00022884"/>
    </source>
</evidence>
<dbReference type="PROSITE" id="PS01175">
    <property type="entry name" value="RIBONUCLEASE_II"/>
    <property type="match status" value="1"/>
</dbReference>
<evidence type="ECO:0000256" key="9">
    <source>
        <dbReference type="SAM" id="MobiDB-lite"/>
    </source>
</evidence>
<dbReference type="RefSeq" id="WP_153495470.1">
    <property type="nucleotide sequence ID" value="NZ_CAXYUY010000001.1"/>
</dbReference>
<dbReference type="GO" id="GO:0008859">
    <property type="term" value="F:exoribonuclease II activity"/>
    <property type="evidence" value="ECO:0007669"/>
    <property type="project" value="UniProtKB-UniRule"/>
</dbReference>
<dbReference type="InterPro" id="IPR001900">
    <property type="entry name" value="RNase_II/R"/>
</dbReference>
<dbReference type="SUPFAM" id="SSF50249">
    <property type="entry name" value="Nucleic acid-binding proteins"/>
    <property type="match status" value="3"/>
</dbReference>
<dbReference type="Gene3D" id="2.40.50.140">
    <property type="entry name" value="Nucleic acid-binding proteins"/>
    <property type="match status" value="2"/>
</dbReference>
<dbReference type="GO" id="GO:0006402">
    <property type="term" value="P:mRNA catabolic process"/>
    <property type="evidence" value="ECO:0007669"/>
    <property type="project" value="TreeGrafter"/>
</dbReference>
<evidence type="ECO:0000256" key="1">
    <source>
        <dbReference type="ARBA" id="ARBA00001849"/>
    </source>
</evidence>
<evidence type="ECO:0000259" key="10">
    <source>
        <dbReference type="PROSITE" id="PS50126"/>
    </source>
</evidence>
<feature type="compositionally biased region" description="Basic and acidic residues" evidence="9">
    <location>
        <begin position="760"/>
        <end position="772"/>
    </location>
</feature>
<accession>A0A7X1Z740</accession>
<dbReference type="PANTHER" id="PTHR23355:SF9">
    <property type="entry name" value="DIS3-LIKE EXONUCLEASE 2"/>
    <property type="match status" value="1"/>
</dbReference>
<dbReference type="NCBIfam" id="TIGR00358">
    <property type="entry name" value="3_prime_RNase"/>
    <property type="match status" value="1"/>
</dbReference>
<evidence type="ECO:0000256" key="8">
    <source>
        <dbReference type="HAMAP-Rule" id="MF_01895"/>
    </source>
</evidence>
<feature type="region of interest" description="Disordered" evidence="9">
    <location>
        <begin position="722"/>
        <end position="791"/>
    </location>
</feature>
<dbReference type="InterPro" id="IPR050180">
    <property type="entry name" value="RNR_Ribonuclease"/>
</dbReference>
<comment type="similarity">
    <text evidence="8">Belongs to the RNR ribonuclease family. RNase R subfamily.</text>
</comment>
<dbReference type="HAMAP" id="MF_01895">
    <property type="entry name" value="RNase_R"/>
    <property type="match status" value="1"/>
</dbReference>
<dbReference type="InterPro" id="IPR011805">
    <property type="entry name" value="RNase_R"/>
</dbReference>
<dbReference type="EC" id="3.1.13.1" evidence="8"/>
<comment type="function">
    <text evidence="8">3'-5' exoribonuclease that releases 5'-nucleoside monophosphates and is involved in maturation of structured RNAs.</text>
</comment>
<dbReference type="CDD" id="cd04471">
    <property type="entry name" value="S1_RNase_R"/>
    <property type="match status" value="1"/>
</dbReference>
<keyword evidence="5 8" id="KW-0378">Hydrolase</keyword>
<keyword evidence="4 8" id="KW-0540">Nuclease</keyword>
<dbReference type="SMART" id="SM00316">
    <property type="entry name" value="S1"/>
    <property type="match status" value="1"/>
</dbReference>
<comment type="subcellular location">
    <subcellularLocation>
        <location evidence="2 8">Cytoplasm</location>
    </subcellularLocation>
</comment>
<dbReference type="InterPro" id="IPR012340">
    <property type="entry name" value="NA-bd_OB-fold"/>
</dbReference>
<dbReference type="PANTHER" id="PTHR23355">
    <property type="entry name" value="RIBONUCLEASE"/>
    <property type="match status" value="1"/>
</dbReference>
<dbReference type="Pfam" id="PF00773">
    <property type="entry name" value="RNB"/>
    <property type="match status" value="1"/>
</dbReference>
<dbReference type="GO" id="GO:0003723">
    <property type="term" value="F:RNA binding"/>
    <property type="evidence" value="ECO:0007669"/>
    <property type="project" value="UniProtKB-UniRule"/>
</dbReference>
<comment type="caution">
    <text evidence="11">The sequence shown here is derived from an EMBL/GenBank/DDBJ whole genome shotgun (WGS) entry which is preliminary data.</text>
</comment>
<dbReference type="AlphaFoldDB" id="A0A7X1Z740"/>
<dbReference type="Pfam" id="PF17876">
    <property type="entry name" value="CSD2"/>
    <property type="match status" value="1"/>
</dbReference>